<keyword evidence="1" id="KW-0808">Transferase</keyword>
<dbReference type="Pfam" id="PF07714">
    <property type="entry name" value="PK_Tyr_Ser-Thr"/>
    <property type="match status" value="1"/>
</dbReference>
<dbReference type="InterPro" id="IPR017441">
    <property type="entry name" value="Protein_kinase_ATP_BS"/>
</dbReference>
<evidence type="ECO:0000256" key="2">
    <source>
        <dbReference type="ARBA" id="ARBA00022741"/>
    </source>
</evidence>
<organism evidence="7">
    <name type="scientific">Ditylum brightwellii</name>
    <dbReference type="NCBI Taxonomy" id="49249"/>
    <lineage>
        <taxon>Eukaryota</taxon>
        <taxon>Sar</taxon>
        <taxon>Stramenopiles</taxon>
        <taxon>Ochrophyta</taxon>
        <taxon>Bacillariophyta</taxon>
        <taxon>Mediophyceae</taxon>
        <taxon>Lithodesmiophycidae</taxon>
        <taxon>Lithodesmiales</taxon>
        <taxon>Lithodesmiaceae</taxon>
        <taxon>Ditylum</taxon>
    </lineage>
</organism>
<keyword evidence="1" id="KW-0723">Serine/threonine-protein kinase</keyword>
<evidence type="ECO:0000256" key="5">
    <source>
        <dbReference type="SAM" id="Phobius"/>
    </source>
</evidence>
<dbReference type="Gene3D" id="1.10.510.10">
    <property type="entry name" value="Transferase(Phosphotransferase) domain 1"/>
    <property type="match status" value="1"/>
</dbReference>
<keyword evidence="5" id="KW-0812">Transmembrane</keyword>
<dbReference type="InterPro" id="IPR011050">
    <property type="entry name" value="Pectin_lyase_fold/virulence"/>
</dbReference>
<evidence type="ECO:0000256" key="4">
    <source>
        <dbReference type="PROSITE-ProRule" id="PRU10141"/>
    </source>
</evidence>
<sequence>MPSTTVPVSRYVWNGTFHDCTFEENLARWRGGAVYLHSSSNPPPSYNKKKSYGGSDTVVVAAAAGMIFSDSTFTKNVAAGNSSSSICNNDFDRYDYKKDYNDDDEHYDNNCFESEEGGAGGGLYVEDSELGLHGCLFDNNEALDFTNFDSSVANGARGGAVSMKLNSPFFSSSSFWQPAFLVSSSTEFRSNSAKTGNSFQRPAQGGAVWIGVSGGPGGYGFQTNNPMAQYNKLEVHRKALADTKPWAITQFTNALFNSNEATSETPSIVSNVRRMTGIDAPISNKGGGVFIIFSRREGSHFSKGISSQSIASFVSTVFQKNAADFGGMGGGIYLEGGQHNHLILLNSTFTSNAAISTPYFPGAGGGLALIDGGKFSIKGCHFNLNYASPHVSLNFLNLGSQGRSKYAGTNTKKSGFLDLTSNFWETLASDDSKEGPFLSHDSSLLHWFPDAECLSGQGGAIHLKYASSESSIESTLFHRNFCGSGDGGIDSGPKGGAVDIMSASKEQYGGNHPMPTMKCLAFTDVLFSQNAAIASSNAMSSQMIFLDGSSSGRGGAVHVNHAAPCFSKCAFSGNTATAGRGERPALGGAVDLFLTSGNVPFEQCIFTHNSVATPHRKNDAHGNNKINHGREEINERSDYSMNRGYLSMQTGRGGAVSVIGSSISMNNCTIINNTAFESANTPVPSIGGGIYIDSSSKCNVSYTSFRGNNAGGFGDDVCSINSGLARKNPSSMFIDTSTSDANTANGKVTLSIVSSTFEIEQNNQETSRDLQRKNNEEEQRYSLLLLGGNTILGNPNCSVFLTGSGDDIVSLIDGQDSVDGDVVLSSASLHIIEEKEFYSGKLQSYFSLWSKNASLFFNSSTNGDSKARLRSLVMINSNLTSLLKGIIVEADATLIDVILSSLEDSYISEFEVLGKTDIGDSANKEPGGRFNLVNIQMIISGVMQTNGVSFSLQGKESAIIVSKRGSMILSAPTLFQKIDYRRSILFSSSKDMLIVNNGLILHKDCGSFLTTSGGVVSQNVTGVTRIELCDIEKWPVPMWNINTWTGFIPKFSGSTQIYFPNKAVVREESTWTLARVKLENSTFPTIKERLQLLSNTSIQMPSGIKANIGLFRVGNDILEERLTIPSGGIACSRLIEFAENVGGEQSQCQLCIQSGAGCAWDNTLHSCVGHHLIEASANSEIRRYSIENCCPLTCKERGSCIIAEGAPSCSCFWFFTGKSCDSISVIGTMIIVSASVAASLFVSLIACFVLTRRSRSHAVHSTLEQLRQGLLDAVDIEHTGYSEENALSGRNEDISQGYIKSLHEQLLLKDASVPMDEIQIDADAIIGKGAFGLVYKGGWRGSTVAIKMVRREVVVGMGAESLESFKREAFIMSRLRHPNIALLMGISLPPSLDILGSQHLYIITEYMNMGSLVDVLAVVRQKRSGQMDFDVLQDNERLTINRILQELESTEWNYELILTCACQAARGMTYLHSRSPPVCHRDLKASNLLVDNKWTVKVADFGLSRIVTDAKAPTSSQTDELLIMDDDEGKLSMELQMTSNMGTVAWAAPEMLAKESRANYGLQVDVYSFGMVLWELYECKQPFSEMLSRFDIMDAVRKGVRPPISPSCPELYKDLIIKCVSQDPKLRPTFSFIVNRLERELERLNEAKSDNDSSTHNI</sequence>
<keyword evidence="2 4" id="KW-0547">Nucleotide-binding</keyword>
<name>A0A7S4V0N7_9STRA</name>
<dbReference type="PROSITE" id="PS50011">
    <property type="entry name" value="PROTEIN_KINASE_DOM"/>
    <property type="match status" value="1"/>
</dbReference>
<keyword evidence="5" id="KW-0472">Membrane</keyword>
<dbReference type="EMBL" id="HBNS01014221">
    <property type="protein sequence ID" value="CAE4600624.1"/>
    <property type="molecule type" value="Transcribed_RNA"/>
</dbReference>
<feature type="binding site" evidence="4">
    <location>
        <position position="1347"/>
    </location>
    <ligand>
        <name>ATP</name>
        <dbReference type="ChEBI" id="CHEBI:30616"/>
    </ligand>
</feature>
<dbReference type="SMART" id="SM00710">
    <property type="entry name" value="PbH1"/>
    <property type="match status" value="4"/>
</dbReference>
<dbReference type="PROSITE" id="PS00107">
    <property type="entry name" value="PROTEIN_KINASE_ATP"/>
    <property type="match status" value="1"/>
</dbReference>
<dbReference type="InterPro" id="IPR008271">
    <property type="entry name" value="Ser/Thr_kinase_AS"/>
</dbReference>
<keyword evidence="3 4" id="KW-0067">ATP-binding</keyword>
<keyword evidence="5" id="KW-1133">Transmembrane helix</keyword>
<dbReference type="GO" id="GO:0004674">
    <property type="term" value="F:protein serine/threonine kinase activity"/>
    <property type="evidence" value="ECO:0007669"/>
    <property type="project" value="UniProtKB-KW"/>
</dbReference>
<feature type="transmembrane region" description="Helical" evidence="5">
    <location>
        <begin position="1225"/>
        <end position="1250"/>
    </location>
</feature>
<dbReference type="SUPFAM" id="SSF51126">
    <property type="entry name" value="Pectin lyase-like"/>
    <property type="match status" value="1"/>
</dbReference>
<dbReference type="InterPro" id="IPR011009">
    <property type="entry name" value="Kinase-like_dom_sf"/>
</dbReference>
<dbReference type="PANTHER" id="PTHR44329:SF298">
    <property type="entry name" value="MIXED LINEAGE KINASE DOMAIN-LIKE PROTEIN"/>
    <property type="match status" value="1"/>
</dbReference>
<dbReference type="CDD" id="cd13999">
    <property type="entry name" value="STKc_MAP3K-like"/>
    <property type="match status" value="1"/>
</dbReference>
<evidence type="ECO:0000313" key="7">
    <source>
        <dbReference type="EMBL" id="CAE4600624.1"/>
    </source>
</evidence>
<gene>
    <name evidence="7" type="ORF">DBRI00130_LOCUS11455</name>
</gene>
<dbReference type="InterPro" id="IPR006626">
    <property type="entry name" value="PbH1"/>
</dbReference>
<accession>A0A7S4V0N7</accession>
<dbReference type="SMART" id="SM00220">
    <property type="entry name" value="S_TKc"/>
    <property type="match status" value="1"/>
</dbReference>
<dbReference type="GO" id="GO:0005524">
    <property type="term" value="F:ATP binding"/>
    <property type="evidence" value="ECO:0007669"/>
    <property type="project" value="UniProtKB-UniRule"/>
</dbReference>
<proteinExistence type="predicted"/>
<evidence type="ECO:0000256" key="3">
    <source>
        <dbReference type="ARBA" id="ARBA00022840"/>
    </source>
</evidence>
<protein>
    <recommendedName>
        <fullName evidence="6">Protein kinase domain-containing protein</fullName>
    </recommendedName>
</protein>
<dbReference type="InterPro" id="IPR000719">
    <property type="entry name" value="Prot_kinase_dom"/>
</dbReference>
<dbReference type="SUPFAM" id="SSF56112">
    <property type="entry name" value="Protein kinase-like (PK-like)"/>
    <property type="match status" value="1"/>
</dbReference>
<evidence type="ECO:0000256" key="1">
    <source>
        <dbReference type="ARBA" id="ARBA00022527"/>
    </source>
</evidence>
<dbReference type="Gene3D" id="3.30.200.20">
    <property type="entry name" value="Phosphorylase Kinase, domain 1"/>
    <property type="match status" value="1"/>
</dbReference>
<feature type="domain" description="Protein kinase" evidence="6">
    <location>
        <begin position="1320"/>
        <end position="1641"/>
    </location>
</feature>
<dbReference type="PROSITE" id="PS00108">
    <property type="entry name" value="PROTEIN_KINASE_ST"/>
    <property type="match status" value="1"/>
</dbReference>
<dbReference type="InterPro" id="IPR051681">
    <property type="entry name" value="Ser/Thr_Kinases-Pseudokinases"/>
</dbReference>
<dbReference type="PANTHER" id="PTHR44329">
    <property type="entry name" value="SERINE/THREONINE-PROTEIN KINASE TNNI3K-RELATED"/>
    <property type="match status" value="1"/>
</dbReference>
<keyword evidence="1" id="KW-0418">Kinase</keyword>
<evidence type="ECO:0000259" key="6">
    <source>
        <dbReference type="PROSITE" id="PS50011"/>
    </source>
</evidence>
<reference evidence="7" key="1">
    <citation type="submission" date="2021-01" db="EMBL/GenBank/DDBJ databases">
        <authorList>
            <person name="Corre E."/>
            <person name="Pelletier E."/>
            <person name="Niang G."/>
            <person name="Scheremetjew M."/>
            <person name="Finn R."/>
            <person name="Kale V."/>
            <person name="Holt S."/>
            <person name="Cochrane G."/>
            <person name="Meng A."/>
            <person name="Brown T."/>
            <person name="Cohen L."/>
        </authorList>
    </citation>
    <scope>NUCLEOTIDE SEQUENCE</scope>
    <source>
        <strain evidence="7">GSO104</strain>
    </source>
</reference>
<dbReference type="InterPro" id="IPR001245">
    <property type="entry name" value="Ser-Thr/Tyr_kinase_cat_dom"/>
</dbReference>